<dbReference type="PANTHER" id="PTHR33606">
    <property type="entry name" value="PROTEIN YCII"/>
    <property type="match status" value="1"/>
</dbReference>
<comment type="caution">
    <text evidence="3">The sequence shown here is derived from an EMBL/GenBank/DDBJ whole genome shotgun (WGS) entry which is preliminary data.</text>
</comment>
<dbReference type="InterPro" id="IPR011008">
    <property type="entry name" value="Dimeric_a/b-barrel"/>
</dbReference>
<proteinExistence type="inferred from homology"/>
<organism evidence="3 4">
    <name type="scientific">Dasania phycosphaerae</name>
    <dbReference type="NCBI Taxonomy" id="2950436"/>
    <lineage>
        <taxon>Bacteria</taxon>
        <taxon>Pseudomonadati</taxon>
        <taxon>Pseudomonadota</taxon>
        <taxon>Gammaproteobacteria</taxon>
        <taxon>Cellvibrionales</taxon>
        <taxon>Spongiibacteraceae</taxon>
        <taxon>Dasania</taxon>
    </lineage>
</organism>
<dbReference type="Pfam" id="PF03795">
    <property type="entry name" value="YCII"/>
    <property type="match status" value="1"/>
</dbReference>
<evidence type="ECO:0000313" key="4">
    <source>
        <dbReference type="Proteomes" id="UP001069090"/>
    </source>
</evidence>
<evidence type="ECO:0000259" key="2">
    <source>
        <dbReference type="Pfam" id="PF03795"/>
    </source>
</evidence>
<dbReference type="Gene3D" id="3.30.70.1060">
    <property type="entry name" value="Dimeric alpha+beta barrel"/>
    <property type="match status" value="1"/>
</dbReference>
<gene>
    <name evidence="3" type="ORF">O0V09_02165</name>
</gene>
<dbReference type="InterPro" id="IPR051807">
    <property type="entry name" value="Sec-metab_biosynth-assoc"/>
</dbReference>
<evidence type="ECO:0000313" key="3">
    <source>
        <dbReference type="EMBL" id="MCZ0863985.1"/>
    </source>
</evidence>
<dbReference type="Proteomes" id="UP001069090">
    <property type="component" value="Unassembled WGS sequence"/>
</dbReference>
<comment type="similarity">
    <text evidence="1">Belongs to the YciI family.</text>
</comment>
<accession>A0A9J6RI12</accession>
<dbReference type="EMBL" id="JAPTGG010000001">
    <property type="protein sequence ID" value="MCZ0863985.1"/>
    <property type="molecule type" value="Genomic_DNA"/>
</dbReference>
<keyword evidence="4" id="KW-1185">Reference proteome</keyword>
<evidence type="ECO:0000256" key="1">
    <source>
        <dbReference type="ARBA" id="ARBA00007689"/>
    </source>
</evidence>
<dbReference type="InterPro" id="IPR005545">
    <property type="entry name" value="YCII"/>
</dbReference>
<name>A0A9J6RI12_9GAMM</name>
<feature type="domain" description="YCII-related" evidence="2">
    <location>
        <begin position="1"/>
        <end position="90"/>
    </location>
</feature>
<protein>
    <submittedName>
        <fullName evidence="3">YciI family protein</fullName>
    </submittedName>
</protein>
<dbReference type="RefSeq" id="WP_258330130.1">
    <property type="nucleotide sequence ID" value="NZ_JAPTGG010000001.1"/>
</dbReference>
<dbReference type="PANTHER" id="PTHR33606:SF3">
    <property type="entry name" value="PROTEIN YCII"/>
    <property type="match status" value="1"/>
</dbReference>
<dbReference type="AlphaFoldDB" id="A0A9J6RI12"/>
<dbReference type="SUPFAM" id="SSF54909">
    <property type="entry name" value="Dimeric alpha+beta barrel"/>
    <property type="match status" value="1"/>
</dbReference>
<sequence>MQFLVTALDGTDELAPQRRSDAREEHLKGAKALKDSGHILEVGPILSDDDKMIGSFILCEFDSRAALEDCLNNDIYSKTGVWVNIDIKPVKVAFR</sequence>
<reference evidence="3 4" key="1">
    <citation type="submission" date="2022-12" db="EMBL/GenBank/DDBJ databases">
        <title>Dasania phycosphaerae sp. nov., isolated from particulate material of the south coast of Korea.</title>
        <authorList>
            <person name="Jiang Y."/>
        </authorList>
    </citation>
    <scope>NUCLEOTIDE SEQUENCE [LARGE SCALE GENOMIC DNA]</scope>
    <source>
        <strain evidence="3 4">GY-19</strain>
    </source>
</reference>